<dbReference type="EMBL" id="UGPB01000001">
    <property type="protein sequence ID" value="STY31218.1"/>
    <property type="molecule type" value="Genomic_DNA"/>
</dbReference>
<feature type="chain" id="PRO_5016847150" description="Secreted protein" evidence="1">
    <location>
        <begin position="20"/>
        <end position="171"/>
    </location>
</feature>
<dbReference type="OrthoDB" id="5648079at2"/>
<organism evidence="2 3">
    <name type="scientific">Legionella wadsworthii</name>
    <dbReference type="NCBI Taxonomy" id="28088"/>
    <lineage>
        <taxon>Bacteria</taxon>
        <taxon>Pseudomonadati</taxon>
        <taxon>Pseudomonadota</taxon>
        <taxon>Gammaproteobacteria</taxon>
        <taxon>Legionellales</taxon>
        <taxon>Legionellaceae</taxon>
        <taxon>Legionella</taxon>
    </lineage>
</organism>
<sequence>MTRILICLCLTLISNVLIADSKPQSDSNLTPCFNMHEIEQIGKQTMELLQQEFCEHKVNPKEFAAISQNILPKIMTQSFLGVAPPENWQQLSDDIIKNCIDNKNLCQKQARKDFATCIQPKIPLLLVQFGPWLAQNCTALNNSFIQQWPEKKERLKKTINENKRTAPAFVQ</sequence>
<gene>
    <name evidence="2" type="ORF">NCTC11532_02793</name>
</gene>
<keyword evidence="1" id="KW-0732">Signal</keyword>
<proteinExistence type="predicted"/>
<dbReference type="Proteomes" id="UP000255297">
    <property type="component" value="Unassembled WGS sequence"/>
</dbReference>
<dbReference type="RefSeq" id="WP_031564061.1">
    <property type="nucleotide sequence ID" value="NZ_CAAAIS010000009.1"/>
</dbReference>
<evidence type="ECO:0000256" key="1">
    <source>
        <dbReference type="SAM" id="SignalP"/>
    </source>
</evidence>
<accession>A0A378LUX8</accession>
<feature type="signal peptide" evidence="1">
    <location>
        <begin position="1"/>
        <end position="19"/>
    </location>
</feature>
<dbReference type="AlphaFoldDB" id="A0A378LUX8"/>
<protein>
    <recommendedName>
        <fullName evidence="4">Secreted protein</fullName>
    </recommendedName>
</protein>
<evidence type="ECO:0000313" key="3">
    <source>
        <dbReference type="Proteomes" id="UP000255297"/>
    </source>
</evidence>
<keyword evidence="3" id="KW-1185">Reference proteome</keyword>
<evidence type="ECO:0000313" key="2">
    <source>
        <dbReference type="EMBL" id="STY31218.1"/>
    </source>
</evidence>
<reference evidence="2 3" key="1">
    <citation type="submission" date="2018-06" db="EMBL/GenBank/DDBJ databases">
        <authorList>
            <consortium name="Pathogen Informatics"/>
            <person name="Doyle S."/>
        </authorList>
    </citation>
    <scope>NUCLEOTIDE SEQUENCE [LARGE SCALE GENOMIC DNA]</scope>
    <source>
        <strain evidence="2 3">NCTC11532</strain>
    </source>
</reference>
<evidence type="ECO:0008006" key="4">
    <source>
        <dbReference type="Google" id="ProtNLM"/>
    </source>
</evidence>
<name>A0A378LUX8_9GAMM</name>